<feature type="domain" description="ABC transporter" evidence="6">
    <location>
        <begin position="6"/>
        <end position="231"/>
    </location>
</feature>
<dbReference type="EMBL" id="JAAGOB010000004">
    <property type="protein sequence ID" value="NED95430.1"/>
    <property type="molecule type" value="Genomic_DNA"/>
</dbReference>
<evidence type="ECO:0000313" key="7">
    <source>
        <dbReference type="EMBL" id="NED95430.1"/>
    </source>
</evidence>
<dbReference type="InterPro" id="IPR050763">
    <property type="entry name" value="ABC_transporter_ATP-binding"/>
</dbReference>
<dbReference type="CDD" id="cd03230">
    <property type="entry name" value="ABC_DR_subfamily_A"/>
    <property type="match status" value="1"/>
</dbReference>
<gene>
    <name evidence="7" type="ORF">G1H11_08890</name>
</gene>
<keyword evidence="5" id="KW-0046">Antibiotic resistance</keyword>
<evidence type="ECO:0000259" key="6">
    <source>
        <dbReference type="PROSITE" id="PS50893"/>
    </source>
</evidence>
<keyword evidence="3" id="KW-0547">Nucleotide-binding</keyword>
<dbReference type="InterPro" id="IPR003439">
    <property type="entry name" value="ABC_transporter-like_ATP-bd"/>
</dbReference>
<dbReference type="PANTHER" id="PTHR42711">
    <property type="entry name" value="ABC TRANSPORTER ATP-BINDING PROTEIN"/>
    <property type="match status" value="1"/>
</dbReference>
<evidence type="ECO:0000313" key="8">
    <source>
        <dbReference type="Proteomes" id="UP000469185"/>
    </source>
</evidence>
<comment type="caution">
    <text evidence="7">The sequence shown here is derived from an EMBL/GenBank/DDBJ whole genome shotgun (WGS) entry which is preliminary data.</text>
</comment>
<dbReference type="GO" id="GO:0005886">
    <property type="term" value="C:plasma membrane"/>
    <property type="evidence" value="ECO:0007669"/>
    <property type="project" value="UniProtKB-SubCell"/>
</dbReference>
<dbReference type="InterPro" id="IPR003593">
    <property type="entry name" value="AAA+_ATPase"/>
</dbReference>
<evidence type="ECO:0000256" key="4">
    <source>
        <dbReference type="ARBA" id="ARBA00022840"/>
    </source>
</evidence>
<dbReference type="PANTHER" id="PTHR42711:SF16">
    <property type="entry name" value="ABC TRANSPORTER ATP-BINDING PROTEIN"/>
    <property type="match status" value="1"/>
</dbReference>
<dbReference type="RefSeq" id="WP_163818179.1">
    <property type="nucleotide sequence ID" value="NZ_JAAGOB010000004.1"/>
</dbReference>
<comment type="subcellular location">
    <subcellularLocation>
        <location evidence="1">Cell membrane</location>
        <topology evidence="1">Peripheral membrane protein</topology>
    </subcellularLocation>
</comment>
<dbReference type="InterPro" id="IPR017871">
    <property type="entry name" value="ABC_transporter-like_CS"/>
</dbReference>
<keyword evidence="4 7" id="KW-0067">ATP-binding</keyword>
<evidence type="ECO:0000256" key="2">
    <source>
        <dbReference type="ARBA" id="ARBA00022448"/>
    </source>
</evidence>
<dbReference type="PROSITE" id="PS00211">
    <property type="entry name" value="ABC_TRANSPORTER_1"/>
    <property type="match status" value="1"/>
</dbReference>
<dbReference type="InterPro" id="IPR027417">
    <property type="entry name" value="P-loop_NTPase"/>
</dbReference>
<dbReference type="SMART" id="SM00382">
    <property type="entry name" value="AAA"/>
    <property type="match status" value="1"/>
</dbReference>
<dbReference type="GO" id="GO:0046677">
    <property type="term" value="P:response to antibiotic"/>
    <property type="evidence" value="ECO:0007669"/>
    <property type="project" value="UniProtKB-KW"/>
</dbReference>
<dbReference type="Proteomes" id="UP000469185">
    <property type="component" value="Unassembled WGS sequence"/>
</dbReference>
<protein>
    <submittedName>
        <fullName evidence="7">ABC transporter ATP-binding protein</fullName>
    </submittedName>
</protein>
<dbReference type="AlphaFoldDB" id="A0A6N9YKJ5"/>
<evidence type="ECO:0000256" key="1">
    <source>
        <dbReference type="ARBA" id="ARBA00004202"/>
    </source>
</evidence>
<sequence length="314" mass="33947">MTQPFISVHNLSKRYGGRQVLHDVTFEAYRGEILGIVGRNGMGKTTTVEIVQGLRDRDGGQVDVAGHDPAHDRSALREVVGAQLQSCALPDRMRVDEALRVFTRLAGDVVDWRELREQWGLTQLGRSAYGGLSGGERQRLFIALALANRPRVVFLDELTQGLDPVARQDTWRLVRQVRDRGATVVLVTHDMEEAHLLCDRVVLLHQGRVSAVGTPRELAAGVCGGVRISFSAQPVDLSGIESVPGVATVRHDGTTAEVTGSAVAAVTVAAELARRGLAPHDYDVHRPGLAEAFLLLTTPPANESETVTPQVGAR</sequence>
<dbReference type="SUPFAM" id="SSF52540">
    <property type="entry name" value="P-loop containing nucleoside triphosphate hydrolases"/>
    <property type="match status" value="1"/>
</dbReference>
<dbReference type="Gene3D" id="3.40.50.300">
    <property type="entry name" value="P-loop containing nucleotide triphosphate hydrolases"/>
    <property type="match status" value="1"/>
</dbReference>
<reference evidence="7 8" key="1">
    <citation type="submission" date="2020-02" db="EMBL/GenBank/DDBJ databases">
        <authorList>
            <person name="Li X.-J."/>
            <person name="Feng X.-M."/>
        </authorList>
    </citation>
    <scope>NUCLEOTIDE SEQUENCE [LARGE SCALE GENOMIC DNA]</scope>
    <source>
        <strain evidence="7 8">CGMCC 4.7225</strain>
    </source>
</reference>
<dbReference type="GO" id="GO:0005524">
    <property type="term" value="F:ATP binding"/>
    <property type="evidence" value="ECO:0007669"/>
    <property type="project" value="UniProtKB-KW"/>
</dbReference>
<accession>A0A6N9YKJ5</accession>
<dbReference type="PROSITE" id="PS50893">
    <property type="entry name" value="ABC_TRANSPORTER_2"/>
    <property type="match status" value="1"/>
</dbReference>
<dbReference type="Pfam" id="PF00005">
    <property type="entry name" value="ABC_tran"/>
    <property type="match status" value="1"/>
</dbReference>
<keyword evidence="8" id="KW-1185">Reference proteome</keyword>
<evidence type="ECO:0000256" key="3">
    <source>
        <dbReference type="ARBA" id="ARBA00022741"/>
    </source>
</evidence>
<organism evidence="7 8">
    <name type="scientific">Phytoactinopolyspora alkaliphila</name>
    <dbReference type="NCBI Taxonomy" id="1783498"/>
    <lineage>
        <taxon>Bacteria</taxon>
        <taxon>Bacillati</taxon>
        <taxon>Actinomycetota</taxon>
        <taxon>Actinomycetes</taxon>
        <taxon>Jiangellales</taxon>
        <taxon>Jiangellaceae</taxon>
        <taxon>Phytoactinopolyspora</taxon>
    </lineage>
</organism>
<name>A0A6N9YKJ5_9ACTN</name>
<keyword evidence="2" id="KW-0813">Transport</keyword>
<proteinExistence type="predicted"/>
<evidence type="ECO:0000256" key="5">
    <source>
        <dbReference type="ARBA" id="ARBA00023251"/>
    </source>
</evidence>
<dbReference type="GO" id="GO:0016887">
    <property type="term" value="F:ATP hydrolysis activity"/>
    <property type="evidence" value="ECO:0007669"/>
    <property type="project" value="InterPro"/>
</dbReference>